<dbReference type="InParanoid" id="F8Q4U8"/>
<evidence type="ECO:0000313" key="2">
    <source>
        <dbReference type="Proteomes" id="UP000008063"/>
    </source>
</evidence>
<feature type="non-terminal residue" evidence="1">
    <location>
        <position position="1"/>
    </location>
</feature>
<reference evidence="2" key="1">
    <citation type="journal article" date="2011" name="Science">
        <title>The plant cell wall-decomposing machinery underlies the functional diversity of forest fungi.</title>
        <authorList>
            <person name="Eastwood D.C."/>
            <person name="Floudas D."/>
            <person name="Binder M."/>
            <person name="Majcherczyk A."/>
            <person name="Schneider P."/>
            <person name="Aerts A."/>
            <person name="Asiegbu F.O."/>
            <person name="Baker S.E."/>
            <person name="Barry K."/>
            <person name="Bendiksby M."/>
            <person name="Blumentritt M."/>
            <person name="Coutinho P.M."/>
            <person name="Cullen D."/>
            <person name="de Vries R.P."/>
            <person name="Gathman A."/>
            <person name="Goodell B."/>
            <person name="Henrissat B."/>
            <person name="Ihrmark K."/>
            <person name="Kauserud H."/>
            <person name="Kohler A."/>
            <person name="LaButti K."/>
            <person name="Lapidus A."/>
            <person name="Lavin J.L."/>
            <person name="Lee Y.-H."/>
            <person name="Lindquist E."/>
            <person name="Lilly W."/>
            <person name="Lucas S."/>
            <person name="Morin E."/>
            <person name="Murat C."/>
            <person name="Oguiza J.A."/>
            <person name="Park J."/>
            <person name="Pisabarro A.G."/>
            <person name="Riley R."/>
            <person name="Rosling A."/>
            <person name="Salamov A."/>
            <person name="Schmidt O."/>
            <person name="Schmutz J."/>
            <person name="Skrede I."/>
            <person name="Stenlid J."/>
            <person name="Wiebenga A."/>
            <person name="Xie X."/>
            <person name="Kuees U."/>
            <person name="Hibbett D.S."/>
            <person name="Hoffmeister D."/>
            <person name="Hoegberg N."/>
            <person name="Martin F."/>
            <person name="Grigoriev I.V."/>
            <person name="Watkinson S.C."/>
        </authorList>
    </citation>
    <scope>NUCLEOTIDE SEQUENCE [LARGE SCALE GENOMIC DNA]</scope>
    <source>
        <strain evidence="2">strain S7.3</strain>
    </source>
</reference>
<protein>
    <submittedName>
        <fullName evidence="1">Uncharacterized protein</fullName>
    </submittedName>
</protein>
<proteinExistence type="predicted"/>
<accession>F8Q4U8</accession>
<organism evidence="2">
    <name type="scientific">Serpula lacrymans var. lacrymans (strain S7.3)</name>
    <name type="common">Dry rot fungus</name>
    <dbReference type="NCBI Taxonomy" id="936435"/>
    <lineage>
        <taxon>Eukaryota</taxon>
        <taxon>Fungi</taxon>
        <taxon>Dikarya</taxon>
        <taxon>Basidiomycota</taxon>
        <taxon>Agaricomycotina</taxon>
        <taxon>Agaricomycetes</taxon>
        <taxon>Agaricomycetidae</taxon>
        <taxon>Boletales</taxon>
        <taxon>Coniophorineae</taxon>
        <taxon>Serpulaceae</taxon>
        <taxon>Serpula</taxon>
    </lineage>
</organism>
<sequence length="116" mass="13407">MYRDREHLVLVVSHMQATTDIYFALCLNRATENIPSCGNIVRFLGIFFARPMIEFEPRRVYCQGTGVLWKFLLNADASSSKGRSFALSRLIIDEPEILARLALDMLLRFQNICIRH</sequence>
<name>F8Q4U8_SERL3</name>
<evidence type="ECO:0000313" key="1">
    <source>
        <dbReference type="EMBL" id="EGN96575.1"/>
    </source>
</evidence>
<dbReference type="EMBL" id="GL945483">
    <property type="protein sequence ID" value="EGN96575.1"/>
    <property type="molecule type" value="Genomic_DNA"/>
</dbReference>
<dbReference type="Proteomes" id="UP000008063">
    <property type="component" value="Unassembled WGS sequence"/>
</dbReference>
<dbReference type="AlphaFoldDB" id="F8Q4U8"/>
<gene>
    <name evidence="1" type="ORF">SERLA73DRAFT_184643</name>
</gene>
<dbReference type="HOGENOM" id="CLU_2098306_0_0_1"/>
<keyword evidence="2" id="KW-1185">Reference proteome</keyword>